<dbReference type="Pfam" id="PF00010">
    <property type="entry name" value="HLH"/>
    <property type="match status" value="1"/>
</dbReference>
<dbReference type="SUPFAM" id="SSF47459">
    <property type="entry name" value="HLH, helix-loop-helix DNA-binding domain"/>
    <property type="match status" value="1"/>
</dbReference>
<evidence type="ECO:0000256" key="2">
    <source>
        <dbReference type="ARBA" id="ARBA00023015"/>
    </source>
</evidence>
<dbReference type="InterPro" id="IPR051358">
    <property type="entry name" value="TF_AMS/ICE1/BHLH6-like"/>
</dbReference>
<evidence type="ECO:0000256" key="6">
    <source>
        <dbReference type="SAM" id="MobiDB-lite"/>
    </source>
</evidence>
<organism evidence="8 9">
    <name type="scientific">Crotalaria pallida</name>
    <name type="common">Smooth rattlebox</name>
    <name type="synonym">Crotalaria striata</name>
    <dbReference type="NCBI Taxonomy" id="3830"/>
    <lineage>
        <taxon>Eukaryota</taxon>
        <taxon>Viridiplantae</taxon>
        <taxon>Streptophyta</taxon>
        <taxon>Embryophyta</taxon>
        <taxon>Tracheophyta</taxon>
        <taxon>Spermatophyta</taxon>
        <taxon>Magnoliopsida</taxon>
        <taxon>eudicotyledons</taxon>
        <taxon>Gunneridae</taxon>
        <taxon>Pentapetalae</taxon>
        <taxon>rosids</taxon>
        <taxon>fabids</taxon>
        <taxon>Fabales</taxon>
        <taxon>Fabaceae</taxon>
        <taxon>Papilionoideae</taxon>
        <taxon>50 kb inversion clade</taxon>
        <taxon>genistoids sensu lato</taxon>
        <taxon>core genistoids</taxon>
        <taxon>Crotalarieae</taxon>
        <taxon>Crotalaria</taxon>
    </lineage>
</organism>
<dbReference type="InterPro" id="IPR054502">
    <property type="entry name" value="bHLH-TF_ACT-like_plant"/>
</dbReference>
<reference evidence="8 9" key="1">
    <citation type="submission" date="2024-01" db="EMBL/GenBank/DDBJ databases">
        <title>The genomes of 5 underutilized Papilionoideae crops provide insights into root nodulation and disease resistanc.</title>
        <authorList>
            <person name="Yuan L."/>
        </authorList>
    </citation>
    <scope>NUCLEOTIDE SEQUENCE [LARGE SCALE GENOMIC DNA]</scope>
    <source>
        <strain evidence="8">ZHUSHIDOU_FW_LH</strain>
        <tissue evidence="8">Leaf</tissue>
    </source>
</reference>
<accession>A0AAN9HQH5</accession>
<gene>
    <name evidence="8" type="ORF">RIF29_33080</name>
</gene>
<keyword evidence="4" id="KW-0539">Nucleus</keyword>
<name>A0AAN9HQH5_CROPI</name>
<proteinExistence type="predicted"/>
<dbReference type="Proteomes" id="UP001372338">
    <property type="component" value="Unassembled WGS sequence"/>
</dbReference>
<dbReference type="InterPro" id="IPR036638">
    <property type="entry name" value="HLH_DNA-bd_sf"/>
</dbReference>
<protein>
    <recommendedName>
        <fullName evidence="7">BHLH domain-containing protein</fullName>
    </recommendedName>
</protein>
<dbReference type="PROSITE" id="PS50888">
    <property type="entry name" value="BHLH"/>
    <property type="match status" value="1"/>
</dbReference>
<dbReference type="SMART" id="SM00353">
    <property type="entry name" value="HLH"/>
    <property type="match status" value="1"/>
</dbReference>
<feature type="domain" description="BHLH" evidence="7">
    <location>
        <begin position="248"/>
        <end position="297"/>
    </location>
</feature>
<feature type="compositionally biased region" description="Basic and acidic residues" evidence="6">
    <location>
        <begin position="187"/>
        <end position="202"/>
    </location>
</feature>
<keyword evidence="9" id="KW-1185">Reference proteome</keyword>
<dbReference type="Pfam" id="PF22754">
    <property type="entry name" value="bHLH-TF_ACT-like_plant"/>
    <property type="match status" value="1"/>
</dbReference>
<keyword evidence="2" id="KW-0805">Transcription regulation</keyword>
<dbReference type="AlphaFoldDB" id="A0AAN9HQH5"/>
<dbReference type="Pfam" id="PF14215">
    <property type="entry name" value="bHLH-MYC_N"/>
    <property type="match status" value="1"/>
</dbReference>
<dbReference type="PANTHER" id="PTHR31945">
    <property type="entry name" value="TRANSCRIPTION FACTOR SCREAM2-RELATED"/>
    <property type="match status" value="1"/>
</dbReference>
<evidence type="ECO:0000256" key="4">
    <source>
        <dbReference type="ARBA" id="ARBA00023242"/>
    </source>
</evidence>
<dbReference type="InterPro" id="IPR025610">
    <property type="entry name" value="MYC/MYB_N"/>
</dbReference>
<evidence type="ECO:0000256" key="3">
    <source>
        <dbReference type="ARBA" id="ARBA00023163"/>
    </source>
</evidence>
<dbReference type="EMBL" id="JAYWIO010000007">
    <property type="protein sequence ID" value="KAK7250566.1"/>
    <property type="molecule type" value="Genomic_DNA"/>
</dbReference>
<keyword evidence="3" id="KW-0804">Transcription</keyword>
<dbReference type="GO" id="GO:0043565">
    <property type="term" value="F:sequence-specific DNA binding"/>
    <property type="evidence" value="ECO:0007669"/>
    <property type="project" value="TreeGrafter"/>
</dbReference>
<dbReference type="InterPro" id="IPR011598">
    <property type="entry name" value="bHLH_dom"/>
</dbReference>
<dbReference type="GO" id="GO:0046983">
    <property type="term" value="F:protein dimerization activity"/>
    <property type="evidence" value="ECO:0007669"/>
    <property type="project" value="InterPro"/>
</dbReference>
<feature type="region of interest" description="Disordered" evidence="6">
    <location>
        <begin position="165"/>
        <end position="223"/>
    </location>
</feature>
<dbReference type="PANTHER" id="PTHR31945:SF63">
    <property type="entry name" value="TRANSCRIPTION FACTOR BHLH90"/>
    <property type="match status" value="1"/>
</dbReference>
<evidence type="ECO:0000256" key="1">
    <source>
        <dbReference type="ARBA" id="ARBA00004123"/>
    </source>
</evidence>
<comment type="subcellular location">
    <subcellularLocation>
        <location evidence="1">Nucleus</location>
    </subcellularLocation>
</comment>
<dbReference type="GO" id="GO:0005634">
    <property type="term" value="C:nucleus"/>
    <property type="evidence" value="ECO:0007669"/>
    <property type="project" value="UniProtKB-SubCell"/>
</dbReference>
<evidence type="ECO:0000313" key="9">
    <source>
        <dbReference type="Proteomes" id="UP001372338"/>
    </source>
</evidence>
<feature type="region of interest" description="Disordered" evidence="6">
    <location>
        <begin position="327"/>
        <end position="352"/>
    </location>
</feature>
<dbReference type="GO" id="GO:0003700">
    <property type="term" value="F:DNA-binding transcription factor activity"/>
    <property type="evidence" value="ECO:0007669"/>
    <property type="project" value="TreeGrafter"/>
</dbReference>
<evidence type="ECO:0000313" key="8">
    <source>
        <dbReference type="EMBL" id="KAK7250566.1"/>
    </source>
</evidence>
<keyword evidence="5" id="KW-0175">Coiled coil</keyword>
<comment type="caution">
    <text evidence="8">The sequence shown here is derived from an EMBL/GenBank/DDBJ whole genome shotgun (WGS) entry which is preliminary data.</text>
</comment>
<evidence type="ECO:0000256" key="5">
    <source>
        <dbReference type="SAM" id="Coils"/>
    </source>
</evidence>
<evidence type="ECO:0000259" key="7">
    <source>
        <dbReference type="PROSITE" id="PS50888"/>
    </source>
</evidence>
<sequence length="436" mass="49349">MSALRVVEWLRPLVQTNTWDFVVVWKYGTDPTRYIEWMGCCCSGSCSHKIEMDDHQCHLDSTCRDTHFQHPIRTKACQALAKLPFSMSLFSGVHGEIAVSQQPKWLTQEIPKDISIIDYISTHCCVSLKQEAISAVGYASLNFDEHKQCLQRWPTLSTLTSNVQLPGSKCSSHPSFEGTSSGSYPPNEHKSCDSKTQHEYVKNKSPMPKIKKPKYNGTSGKQRRVLKSHCGNGEEEKSKLVRQPQGERFIAKNLATERKRRNRIKNGLFTLRSLVPKITKMDRVSILSDAIDYIKELKSDVKELKDVVMALEVEDCERNLPELKMSTSREQGGTISVPLSELNQSSSDSNKKKHMKVQAEVYHVGRTDFLIKLYCEQKQGGFSRLMEAIHSVGLQVTNANMTTHDGKVMNILTVKATKQDINPVTLKEYLIEQAVQ</sequence>
<feature type="compositionally biased region" description="Polar residues" evidence="6">
    <location>
        <begin position="165"/>
        <end position="184"/>
    </location>
</feature>
<feature type="coiled-coil region" evidence="5">
    <location>
        <begin position="287"/>
        <end position="314"/>
    </location>
</feature>
<dbReference type="Gene3D" id="4.10.280.10">
    <property type="entry name" value="Helix-loop-helix DNA-binding domain"/>
    <property type="match status" value="1"/>
</dbReference>